<dbReference type="Pfam" id="PF00892">
    <property type="entry name" value="EamA"/>
    <property type="match status" value="2"/>
</dbReference>
<name>A0A6J1HCA5_CUCMO</name>
<keyword evidence="4 6" id="KW-1133">Transmembrane helix</keyword>
<dbReference type="GeneID" id="111462230"/>
<keyword evidence="5 6" id="KW-0472">Membrane</keyword>
<feature type="transmembrane region" description="Helical" evidence="6">
    <location>
        <begin position="281"/>
        <end position="301"/>
    </location>
</feature>
<evidence type="ECO:0000256" key="1">
    <source>
        <dbReference type="ARBA" id="ARBA00004141"/>
    </source>
</evidence>
<feature type="transmembrane region" description="Helical" evidence="6">
    <location>
        <begin position="216"/>
        <end position="237"/>
    </location>
</feature>
<feature type="transmembrane region" description="Helical" evidence="6">
    <location>
        <begin position="185"/>
        <end position="204"/>
    </location>
</feature>
<proteinExistence type="inferred from homology"/>
<comment type="similarity">
    <text evidence="2 6">Belongs to the drug/metabolite transporter (DMT) superfamily. Plant drug/metabolite exporter (P-DME) (TC 2.A.7.4) family.</text>
</comment>
<evidence type="ECO:0000256" key="2">
    <source>
        <dbReference type="ARBA" id="ARBA00007635"/>
    </source>
</evidence>
<dbReference type="KEGG" id="cmos:111462230"/>
<dbReference type="SUPFAM" id="SSF103481">
    <property type="entry name" value="Multidrug resistance efflux transporter EmrE"/>
    <property type="match status" value="2"/>
</dbReference>
<evidence type="ECO:0000259" key="7">
    <source>
        <dbReference type="Pfam" id="PF00892"/>
    </source>
</evidence>
<feature type="transmembrane region" description="Helical" evidence="6">
    <location>
        <begin position="144"/>
        <end position="165"/>
    </location>
</feature>
<dbReference type="InterPro" id="IPR030184">
    <property type="entry name" value="WAT1-related"/>
</dbReference>
<dbReference type="PANTHER" id="PTHR31218">
    <property type="entry name" value="WAT1-RELATED PROTEIN"/>
    <property type="match status" value="1"/>
</dbReference>
<evidence type="ECO:0000256" key="6">
    <source>
        <dbReference type="RuleBase" id="RU363077"/>
    </source>
</evidence>
<feature type="transmembrane region" description="Helical" evidence="6">
    <location>
        <begin position="257"/>
        <end position="274"/>
    </location>
</feature>
<dbReference type="RefSeq" id="XP_022961608.1">
    <property type="nucleotide sequence ID" value="XM_023105840.1"/>
</dbReference>
<feature type="transmembrane region" description="Helical" evidence="6">
    <location>
        <begin position="75"/>
        <end position="94"/>
    </location>
</feature>
<comment type="subcellular location">
    <subcellularLocation>
        <location evidence="1 6">Membrane</location>
        <topology evidence="1 6">Multi-pass membrane protein</topology>
    </subcellularLocation>
</comment>
<keyword evidence="8" id="KW-1185">Reference proteome</keyword>
<evidence type="ECO:0000256" key="5">
    <source>
        <dbReference type="ARBA" id="ARBA00023136"/>
    </source>
</evidence>
<feature type="transmembrane region" description="Helical" evidence="6">
    <location>
        <begin position="46"/>
        <end position="63"/>
    </location>
</feature>
<keyword evidence="3 6" id="KW-0812">Transmembrane</keyword>
<feature type="transmembrane region" description="Helical" evidence="6">
    <location>
        <begin position="12"/>
        <end position="34"/>
    </location>
</feature>
<evidence type="ECO:0000313" key="9">
    <source>
        <dbReference type="RefSeq" id="XP_022961608.1"/>
    </source>
</evidence>
<feature type="transmembrane region" description="Helical" evidence="6">
    <location>
        <begin position="307"/>
        <end position="326"/>
    </location>
</feature>
<feature type="domain" description="EamA" evidence="7">
    <location>
        <begin position="186"/>
        <end position="325"/>
    </location>
</feature>
<sequence length="377" mass="40927">MEHHTGLWTQARPFIAVILQQFITAGMVIISKFALNQGLNQHVLVVYRYAIATVVVAPLALVFERKVRPKMTWSVFGKIVLLGLLEPALDQNLYYTGMKYTTATFASAMTNMVPGLIFLLAWIVRLEKVNVRQLSSQAKILGTVVAVGGAMIMTMVRGPIVSLPWTKNTLLHHSSAAAVSQHDFLKGALMITTGCIFWSVFTVLQAITVKVYPAQLSLTALICFTGAVQASVIALGMERHNPAAWSLHLDSTLLAPLYSGIMSSGVSYTIQAAIMKTKGPVFASTFSPLSMVIVAIISSFALSEILYFGRVLGAAVIITGLYLVLWGKIKDQAPYKSDIEKIAPSDQKPTAITDIPKTSDKELVVDLARIKTVDGSV</sequence>
<feature type="transmembrane region" description="Helical" evidence="6">
    <location>
        <begin position="100"/>
        <end position="124"/>
    </location>
</feature>
<dbReference type="GO" id="GO:0016020">
    <property type="term" value="C:membrane"/>
    <property type="evidence" value="ECO:0007669"/>
    <property type="project" value="UniProtKB-SubCell"/>
</dbReference>
<evidence type="ECO:0000313" key="8">
    <source>
        <dbReference type="Proteomes" id="UP000504609"/>
    </source>
</evidence>
<organism evidence="8 9">
    <name type="scientific">Cucurbita moschata</name>
    <name type="common">Winter crookneck squash</name>
    <name type="synonym">Cucurbita pepo var. moschata</name>
    <dbReference type="NCBI Taxonomy" id="3662"/>
    <lineage>
        <taxon>Eukaryota</taxon>
        <taxon>Viridiplantae</taxon>
        <taxon>Streptophyta</taxon>
        <taxon>Embryophyta</taxon>
        <taxon>Tracheophyta</taxon>
        <taxon>Spermatophyta</taxon>
        <taxon>Magnoliopsida</taxon>
        <taxon>eudicotyledons</taxon>
        <taxon>Gunneridae</taxon>
        <taxon>Pentapetalae</taxon>
        <taxon>rosids</taxon>
        <taxon>fabids</taxon>
        <taxon>Cucurbitales</taxon>
        <taxon>Cucurbitaceae</taxon>
        <taxon>Cucurbiteae</taxon>
        <taxon>Cucurbita</taxon>
    </lineage>
</organism>
<dbReference type="Proteomes" id="UP000504609">
    <property type="component" value="Unplaced"/>
</dbReference>
<dbReference type="InterPro" id="IPR037185">
    <property type="entry name" value="EmrE-like"/>
</dbReference>
<evidence type="ECO:0000256" key="4">
    <source>
        <dbReference type="ARBA" id="ARBA00022989"/>
    </source>
</evidence>
<reference evidence="9" key="1">
    <citation type="submission" date="2025-08" db="UniProtKB">
        <authorList>
            <consortium name="RefSeq"/>
        </authorList>
    </citation>
    <scope>IDENTIFICATION</scope>
    <source>
        <tissue evidence="9">Young leaves</tissue>
    </source>
</reference>
<protein>
    <recommendedName>
        <fullName evidence="6">WAT1-related protein</fullName>
    </recommendedName>
</protein>
<evidence type="ECO:0000256" key="3">
    <source>
        <dbReference type="ARBA" id="ARBA00022692"/>
    </source>
</evidence>
<dbReference type="AlphaFoldDB" id="A0A6J1HCA5"/>
<feature type="domain" description="EamA" evidence="7">
    <location>
        <begin position="15"/>
        <end position="154"/>
    </location>
</feature>
<dbReference type="InterPro" id="IPR000620">
    <property type="entry name" value="EamA_dom"/>
</dbReference>
<dbReference type="GO" id="GO:0022857">
    <property type="term" value="F:transmembrane transporter activity"/>
    <property type="evidence" value="ECO:0007669"/>
    <property type="project" value="InterPro"/>
</dbReference>
<gene>
    <name evidence="9" type="primary">LOC111462230</name>
</gene>
<accession>A0A6J1HCA5</accession>